<gene>
    <name evidence="1" type="ORF">BWK62_12985</name>
</gene>
<dbReference type="AlphaFoldDB" id="A0A246GA98"/>
<accession>A0A246GA98</accession>
<organism evidence="1 2">
    <name type="scientific">Flavobacterium columnare</name>
    <dbReference type="NCBI Taxonomy" id="996"/>
    <lineage>
        <taxon>Bacteria</taxon>
        <taxon>Pseudomonadati</taxon>
        <taxon>Bacteroidota</taxon>
        <taxon>Flavobacteriia</taxon>
        <taxon>Flavobacteriales</taxon>
        <taxon>Flavobacteriaceae</taxon>
        <taxon>Flavobacterium</taxon>
    </lineage>
</organism>
<evidence type="ECO:0000313" key="1">
    <source>
        <dbReference type="EMBL" id="OWP75017.1"/>
    </source>
</evidence>
<dbReference type="EMBL" id="MTCY01000050">
    <property type="protein sequence ID" value="OWP75017.1"/>
    <property type="molecule type" value="Genomic_DNA"/>
</dbReference>
<protein>
    <submittedName>
        <fullName evidence="1">Uncharacterized protein</fullName>
    </submittedName>
</protein>
<dbReference type="Proteomes" id="UP000198034">
    <property type="component" value="Unassembled WGS sequence"/>
</dbReference>
<reference evidence="1 2" key="1">
    <citation type="journal article" date="2017" name="Infect. Genet. Evol.">
        <title>Comparative genome analysis of fish pathogen Flavobacterium columnare reveals extensive sequence diversity within the species.</title>
        <authorList>
            <person name="Kayansamruaj P."/>
            <person name="Dong H.T."/>
            <person name="Hirono I."/>
            <person name="Kondo H."/>
            <person name="Senapin S."/>
            <person name="Rodkhum C."/>
        </authorList>
    </citation>
    <scope>NUCLEOTIDE SEQUENCE [LARGE SCALE GENOMIC DNA]</scope>
    <source>
        <strain evidence="1 2">1214</strain>
    </source>
</reference>
<sequence>MTYNFTDQKYKGDIDLQGYLEGKLVLSSSFQYKVLIEKSKQISLKEDGEKRRWLFEMGILVEGKMIVTLTLSGKFGEKNNWDLEFYFSGFTLNIKIKAGGFNKEERDLEIAPHIDKKINIF</sequence>
<name>A0A246GA98_9FLAO</name>
<comment type="caution">
    <text evidence="1">The sequence shown here is derived from an EMBL/GenBank/DDBJ whole genome shotgun (WGS) entry which is preliminary data.</text>
</comment>
<proteinExistence type="predicted"/>
<evidence type="ECO:0000313" key="2">
    <source>
        <dbReference type="Proteomes" id="UP000198034"/>
    </source>
</evidence>